<feature type="transmembrane region" description="Helical" evidence="2">
    <location>
        <begin position="12"/>
        <end position="30"/>
    </location>
</feature>
<sequence>MDLYHVVGPYPALSLGVLVAVLVGLGYTFIKGRRSTISLPPSPTYRKNVHAKADPYPSSVVFPPSRRSAVAQLLPPSKLAKKQTSIDVSELRSKQLPTTHTQDLDRPDQYTPTGISTQEIKAMGAFPDYSVLSGVPYPKPCPSFDITKAAFRPFRPFRWTYHQTMAVMKMEPDYWLELESNYFRRMQQRQALLREHGEKIMFWTPGSELASRELMEMVVQFLCHKYPHYFQLEDSNTKLRNQLLETTTDLVALHPLEVLFRNVPEDYAVMCRNETDGLYYLRSAMICSSVGWNIGLHKNKVLRAIHDNVPQWEEKMAFSVDRWFTKLPTDQPVQRGSWGIEDWEAFFAPNGTPRSAFAGGNESACTVEDLQLRCDWQTLRRLPVSGAVIFNFKAVFNKLTDLRREPYVPALLHRVVAAGPRDLIGYKMERHVEALAKDCLAEWAAEQVADGLVPADWDVGTLEQHPYFPGWKDKMVDDFPACPHDDKMPSVKNPNGPSKNRMAAMRASAKKKAQKSSAAGQTRILKSDARRGAREGILPTSGPNRALSAKKQRKVEKQMRHALKRKMEAAGEVEMKGEISSATVVGE</sequence>
<dbReference type="Proteomes" id="UP001392437">
    <property type="component" value="Unassembled WGS sequence"/>
</dbReference>
<keyword evidence="2" id="KW-0812">Transmembrane</keyword>
<evidence type="ECO:0000256" key="2">
    <source>
        <dbReference type="SAM" id="Phobius"/>
    </source>
</evidence>
<feature type="compositionally biased region" description="Basic and acidic residues" evidence="1">
    <location>
        <begin position="525"/>
        <end position="534"/>
    </location>
</feature>
<name>A0AAW0R4Z2_9PEZI</name>
<feature type="region of interest" description="Disordered" evidence="1">
    <location>
        <begin position="506"/>
        <end position="587"/>
    </location>
</feature>
<evidence type="ECO:0000313" key="4">
    <source>
        <dbReference type="Proteomes" id="UP001392437"/>
    </source>
</evidence>
<dbReference type="AlphaFoldDB" id="A0AAW0R4Z2"/>
<protein>
    <submittedName>
        <fullName evidence="3">Uncharacterized protein</fullName>
    </submittedName>
</protein>
<accession>A0AAW0R4Z2</accession>
<keyword evidence="2" id="KW-0472">Membrane</keyword>
<dbReference type="Pfam" id="PF11927">
    <property type="entry name" value="HODM_asu-like"/>
    <property type="match status" value="1"/>
</dbReference>
<organism evidence="3 4">
    <name type="scientific">Apiospora kogelbergensis</name>
    <dbReference type="NCBI Taxonomy" id="1337665"/>
    <lineage>
        <taxon>Eukaryota</taxon>
        <taxon>Fungi</taxon>
        <taxon>Dikarya</taxon>
        <taxon>Ascomycota</taxon>
        <taxon>Pezizomycotina</taxon>
        <taxon>Sordariomycetes</taxon>
        <taxon>Xylariomycetidae</taxon>
        <taxon>Amphisphaeriales</taxon>
        <taxon>Apiosporaceae</taxon>
        <taxon>Apiospora</taxon>
    </lineage>
</organism>
<reference evidence="3 4" key="1">
    <citation type="submission" date="2023-01" db="EMBL/GenBank/DDBJ databases">
        <title>Analysis of 21 Apiospora genomes using comparative genomics revels a genus with tremendous synthesis potential of carbohydrate active enzymes and secondary metabolites.</title>
        <authorList>
            <person name="Sorensen T."/>
        </authorList>
    </citation>
    <scope>NUCLEOTIDE SEQUENCE [LARGE SCALE GENOMIC DNA]</scope>
    <source>
        <strain evidence="3 4">CBS 117206</strain>
    </source>
</reference>
<proteinExistence type="predicted"/>
<comment type="caution">
    <text evidence="3">The sequence shown here is derived from an EMBL/GenBank/DDBJ whole genome shotgun (WGS) entry which is preliminary data.</text>
</comment>
<evidence type="ECO:0000313" key="3">
    <source>
        <dbReference type="EMBL" id="KAK8124024.1"/>
    </source>
</evidence>
<gene>
    <name evidence="3" type="ORF">PG999_003942</name>
</gene>
<evidence type="ECO:0000256" key="1">
    <source>
        <dbReference type="SAM" id="MobiDB-lite"/>
    </source>
</evidence>
<keyword evidence="4" id="KW-1185">Reference proteome</keyword>
<keyword evidence="2" id="KW-1133">Transmembrane helix</keyword>
<dbReference type="InterPro" id="IPR021848">
    <property type="entry name" value="HODM_asu-like"/>
</dbReference>
<feature type="region of interest" description="Disordered" evidence="1">
    <location>
        <begin position="84"/>
        <end position="110"/>
    </location>
</feature>
<dbReference type="EMBL" id="JAQQWP010000003">
    <property type="protein sequence ID" value="KAK8124024.1"/>
    <property type="molecule type" value="Genomic_DNA"/>
</dbReference>
<feature type="compositionally biased region" description="Basic and acidic residues" evidence="1">
    <location>
        <begin position="555"/>
        <end position="577"/>
    </location>
</feature>